<keyword evidence="7" id="KW-0732">Signal</keyword>
<dbReference type="Pfam" id="PF01435">
    <property type="entry name" value="Peptidase_M48"/>
    <property type="match status" value="1"/>
</dbReference>
<name>A0A5J6MSN6_9PROT</name>
<dbReference type="GO" id="GO:0004222">
    <property type="term" value="F:metalloendopeptidase activity"/>
    <property type="evidence" value="ECO:0007669"/>
    <property type="project" value="InterPro"/>
</dbReference>
<gene>
    <name evidence="9" type="ORF">FRZ44_50100</name>
</gene>
<dbReference type="Proteomes" id="UP000326202">
    <property type="component" value="Chromosome"/>
</dbReference>
<dbReference type="Gene3D" id="3.30.2010.10">
    <property type="entry name" value="Metalloproteases ('zincins'), catalytic domain"/>
    <property type="match status" value="1"/>
</dbReference>
<dbReference type="InterPro" id="IPR051156">
    <property type="entry name" value="Mito/Outer_Membr_Metalloprot"/>
</dbReference>
<feature type="domain" description="LysM" evidence="8">
    <location>
        <begin position="439"/>
        <end position="486"/>
    </location>
</feature>
<evidence type="ECO:0000256" key="5">
    <source>
        <dbReference type="ARBA" id="ARBA00022833"/>
    </source>
</evidence>
<dbReference type="AlphaFoldDB" id="A0A5J6MSN6"/>
<evidence type="ECO:0000313" key="9">
    <source>
        <dbReference type="EMBL" id="QEX19695.1"/>
    </source>
</evidence>
<keyword evidence="2 9" id="KW-0645">Protease</keyword>
<dbReference type="CDD" id="cd00118">
    <property type="entry name" value="LysM"/>
    <property type="match status" value="1"/>
</dbReference>
<reference evidence="9 10" key="1">
    <citation type="submission" date="2019-08" db="EMBL/GenBank/DDBJ databases">
        <title>Hyperibacter terrae gen. nov., sp. nov. and Hyperibacter viscosus sp. nov., two new members in the family Rhodospirillaceae isolated from the rhizosphere of Hypericum perforatum.</title>
        <authorList>
            <person name="Noviana Z."/>
        </authorList>
    </citation>
    <scope>NUCLEOTIDE SEQUENCE [LARGE SCALE GENOMIC DNA]</scope>
    <source>
        <strain evidence="9 10">R5913</strain>
    </source>
</reference>
<dbReference type="CDD" id="cd07333">
    <property type="entry name" value="M48C_bepA_like"/>
    <property type="match status" value="1"/>
</dbReference>
<dbReference type="Pfam" id="PF01476">
    <property type="entry name" value="LysM"/>
    <property type="match status" value="1"/>
</dbReference>
<evidence type="ECO:0000256" key="3">
    <source>
        <dbReference type="ARBA" id="ARBA00022723"/>
    </source>
</evidence>
<evidence type="ECO:0000256" key="4">
    <source>
        <dbReference type="ARBA" id="ARBA00022801"/>
    </source>
</evidence>
<accession>A0A5J6MSN6</accession>
<keyword evidence="5" id="KW-0862">Zinc</keyword>
<sequence>MRHPLRHLAAAALLLATALLGACSVNPATGQPSFTGFMSESDEAKIGAQSHPEILKEFGGAYGTPELQSYIQTLGSSLSAKSERPDLKFTFTVLDSPIVNAFAVPGGYIYITRGLLALANNEAEVAGVLSHEIGHITARHSAQRYSEGMLAQIGLVGLGILTGSQGLTNLAGYGAQAWLQSYSRDQEFQADQLGVRYLSRASYDPQAMAAFLSSLEADAKLEATIEGHPETADQFNIMQTHPRTADRVQRAIQEAQATTPVPNPKLERDVYLDHIDGILYGDDPKEGVIHGRQFSHADLRLAFTAPQGFQLANGSDAVQGLGPNDTAMIFDGGRLTSAGSMSDYISNTWAAKIRLQSLENMTINGMEAATATASGNTRDGPVFLRLVAIRYDASTIYRFIFLSPAQNASAADAGFRQAAASFRKLSASEAAQIKPLRVRVITVKTGDSVSSLAKSMAFDDYQEQRFRVLNGLAANETLAAGQRVKLIVE</sequence>
<dbReference type="PROSITE" id="PS51257">
    <property type="entry name" value="PROKAR_LIPOPROTEIN"/>
    <property type="match status" value="1"/>
</dbReference>
<evidence type="ECO:0000259" key="8">
    <source>
        <dbReference type="PROSITE" id="PS51782"/>
    </source>
</evidence>
<keyword evidence="10" id="KW-1185">Reference proteome</keyword>
<dbReference type="OrthoDB" id="9810445at2"/>
<organism evidence="9 10">
    <name type="scientific">Hypericibacter terrae</name>
    <dbReference type="NCBI Taxonomy" id="2602015"/>
    <lineage>
        <taxon>Bacteria</taxon>
        <taxon>Pseudomonadati</taxon>
        <taxon>Pseudomonadota</taxon>
        <taxon>Alphaproteobacteria</taxon>
        <taxon>Rhodospirillales</taxon>
        <taxon>Dongiaceae</taxon>
        <taxon>Hypericibacter</taxon>
    </lineage>
</organism>
<evidence type="ECO:0000256" key="1">
    <source>
        <dbReference type="ARBA" id="ARBA00001947"/>
    </source>
</evidence>
<evidence type="ECO:0000313" key="10">
    <source>
        <dbReference type="Proteomes" id="UP000326202"/>
    </source>
</evidence>
<evidence type="ECO:0000256" key="2">
    <source>
        <dbReference type="ARBA" id="ARBA00022670"/>
    </source>
</evidence>
<dbReference type="RefSeq" id="WP_151179739.1">
    <property type="nucleotide sequence ID" value="NZ_CP042906.1"/>
</dbReference>
<dbReference type="GO" id="GO:0016020">
    <property type="term" value="C:membrane"/>
    <property type="evidence" value="ECO:0007669"/>
    <property type="project" value="TreeGrafter"/>
</dbReference>
<feature type="signal peptide" evidence="7">
    <location>
        <begin position="1"/>
        <end position="27"/>
    </location>
</feature>
<dbReference type="PANTHER" id="PTHR22726">
    <property type="entry name" value="METALLOENDOPEPTIDASE OMA1"/>
    <property type="match status" value="1"/>
</dbReference>
<proteinExistence type="predicted"/>
<evidence type="ECO:0000256" key="6">
    <source>
        <dbReference type="ARBA" id="ARBA00023049"/>
    </source>
</evidence>
<dbReference type="InterPro" id="IPR001915">
    <property type="entry name" value="Peptidase_M48"/>
</dbReference>
<dbReference type="KEGG" id="htq:FRZ44_50100"/>
<evidence type="ECO:0000256" key="7">
    <source>
        <dbReference type="SAM" id="SignalP"/>
    </source>
</evidence>
<dbReference type="InterPro" id="IPR018392">
    <property type="entry name" value="LysM"/>
</dbReference>
<dbReference type="GO" id="GO:0046872">
    <property type="term" value="F:metal ion binding"/>
    <property type="evidence" value="ECO:0007669"/>
    <property type="project" value="UniProtKB-KW"/>
</dbReference>
<keyword evidence="3" id="KW-0479">Metal-binding</keyword>
<dbReference type="PANTHER" id="PTHR22726:SF1">
    <property type="entry name" value="METALLOENDOPEPTIDASE OMA1, MITOCHONDRIAL"/>
    <property type="match status" value="1"/>
</dbReference>
<keyword evidence="4" id="KW-0378">Hydrolase</keyword>
<dbReference type="PROSITE" id="PS51782">
    <property type="entry name" value="LYSM"/>
    <property type="match status" value="1"/>
</dbReference>
<dbReference type="EMBL" id="CP042906">
    <property type="protein sequence ID" value="QEX19695.1"/>
    <property type="molecule type" value="Genomic_DNA"/>
</dbReference>
<protein>
    <submittedName>
        <fullName evidence="9">Metalloprotease</fullName>
    </submittedName>
</protein>
<comment type="cofactor">
    <cofactor evidence="1">
        <name>Zn(2+)</name>
        <dbReference type="ChEBI" id="CHEBI:29105"/>
    </cofactor>
</comment>
<dbReference type="GO" id="GO:0051603">
    <property type="term" value="P:proteolysis involved in protein catabolic process"/>
    <property type="evidence" value="ECO:0007669"/>
    <property type="project" value="TreeGrafter"/>
</dbReference>
<feature type="chain" id="PRO_5023871791" evidence="7">
    <location>
        <begin position="28"/>
        <end position="489"/>
    </location>
</feature>
<keyword evidence="6 9" id="KW-0482">Metalloprotease</keyword>